<evidence type="ECO:0000256" key="3">
    <source>
        <dbReference type="ARBA" id="ARBA00022737"/>
    </source>
</evidence>
<feature type="region of interest" description="Disordered" evidence="5">
    <location>
        <begin position="311"/>
        <end position="334"/>
    </location>
</feature>
<dbReference type="Gene3D" id="2.10.25.10">
    <property type="entry name" value="Laminin"/>
    <property type="match status" value="1"/>
</dbReference>
<proteinExistence type="predicted"/>
<comment type="subcellular location">
    <subcellularLocation>
        <location evidence="1">Secreted</location>
    </subcellularLocation>
</comment>
<dbReference type="InterPro" id="IPR050780">
    <property type="entry name" value="Mucin_vWF_Thrombospondin_sf"/>
</dbReference>
<dbReference type="CDD" id="cd19941">
    <property type="entry name" value="TIL"/>
    <property type="match status" value="1"/>
</dbReference>
<organism evidence="7 8">
    <name type="scientific">Pteropus vampyrus</name>
    <name type="common">Large flying fox</name>
    <dbReference type="NCBI Taxonomy" id="132908"/>
    <lineage>
        <taxon>Eukaryota</taxon>
        <taxon>Metazoa</taxon>
        <taxon>Chordata</taxon>
        <taxon>Craniata</taxon>
        <taxon>Vertebrata</taxon>
        <taxon>Euteleostomi</taxon>
        <taxon>Mammalia</taxon>
        <taxon>Eutheria</taxon>
        <taxon>Laurasiatheria</taxon>
        <taxon>Chiroptera</taxon>
        <taxon>Yinpterochiroptera</taxon>
        <taxon>Pteropodoidea</taxon>
        <taxon>Pteropodidae</taxon>
        <taxon>Pteropodinae</taxon>
        <taxon>Pteropus</taxon>
    </lineage>
</organism>
<dbReference type="CTD" id="4588"/>
<keyword evidence="4" id="KW-1015">Disulfide bond</keyword>
<feature type="region of interest" description="Disordered" evidence="5">
    <location>
        <begin position="181"/>
        <end position="203"/>
    </location>
</feature>
<dbReference type="FunFam" id="2.10.25.10:FF:000153">
    <property type="entry name" value="MUC5B isoform 1"/>
    <property type="match status" value="1"/>
</dbReference>
<evidence type="ECO:0000313" key="8">
    <source>
        <dbReference type="RefSeq" id="XP_023379520.1"/>
    </source>
</evidence>
<keyword evidence="2" id="KW-0964">Secreted</keyword>
<dbReference type="PANTHER" id="PTHR11339">
    <property type="entry name" value="EXTRACELLULAR MATRIX GLYCOPROTEIN RELATED"/>
    <property type="match status" value="1"/>
</dbReference>
<dbReference type="PANTHER" id="PTHR11339:SF264">
    <property type="entry name" value="MUCIN-6"/>
    <property type="match status" value="1"/>
</dbReference>
<dbReference type="RefSeq" id="XP_023379520.1">
    <property type="nucleotide sequence ID" value="XM_023523752.1"/>
</dbReference>
<dbReference type="Proteomes" id="UP000515202">
    <property type="component" value="Unplaced"/>
</dbReference>
<dbReference type="AlphaFoldDB" id="A0A6P6BX98"/>
<evidence type="ECO:0000256" key="5">
    <source>
        <dbReference type="SAM" id="MobiDB-lite"/>
    </source>
</evidence>
<dbReference type="OrthoDB" id="160294at2759"/>
<sequence>MGIAEGTASLFVDSWRAGNCPAALERETDPCSMSQLNSECRAAEGRRGSGDPSHVCGKPTGVCPRRGERGDPLLGAGEDGHRVREVPRPGEPQALLQGGQGLRAGGEGCGHGAPTGPRDAGGRAPMRCLPAEVRVPGLQLRRDLPTHLCRPGGLRTHLCLTGRPATGLERQRGQLQCVQAGQAGGRRGSGGHDGGPGPEAVPGHLPKGLTSASPTAVPCTGNQTFSYDSHACGRTCLSLSDRTAECHPSAVPVDGCNCPEGTYLNHEAKCVHKAQCPCLLANHKFIPATQSTMVDGVVWCVRGSGRVAPTPACGPGPSRPIHSTSLAATAPMGG</sequence>
<evidence type="ECO:0000256" key="4">
    <source>
        <dbReference type="ARBA" id="ARBA00023157"/>
    </source>
</evidence>
<accession>A0A6P6BX98</accession>
<feature type="domain" description="TIL" evidence="6">
    <location>
        <begin position="219"/>
        <end position="276"/>
    </location>
</feature>
<evidence type="ECO:0000256" key="1">
    <source>
        <dbReference type="ARBA" id="ARBA00004613"/>
    </source>
</evidence>
<feature type="region of interest" description="Disordered" evidence="5">
    <location>
        <begin position="43"/>
        <end position="123"/>
    </location>
</feature>
<dbReference type="InterPro" id="IPR002919">
    <property type="entry name" value="TIL_dom"/>
</dbReference>
<dbReference type="SUPFAM" id="SSF57567">
    <property type="entry name" value="Serine protease inhibitors"/>
    <property type="match status" value="1"/>
</dbReference>
<dbReference type="Pfam" id="PF01826">
    <property type="entry name" value="TIL"/>
    <property type="match status" value="1"/>
</dbReference>
<feature type="compositionally biased region" description="Basic and acidic residues" evidence="5">
    <location>
        <begin position="78"/>
        <end position="88"/>
    </location>
</feature>
<gene>
    <name evidence="8" type="primary">MUC6</name>
</gene>
<keyword evidence="3" id="KW-0677">Repeat</keyword>
<dbReference type="GO" id="GO:0005615">
    <property type="term" value="C:extracellular space"/>
    <property type="evidence" value="ECO:0007669"/>
    <property type="project" value="TreeGrafter"/>
</dbReference>
<evidence type="ECO:0000313" key="7">
    <source>
        <dbReference type="Proteomes" id="UP000515202"/>
    </source>
</evidence>
<protein>
    <submittedName>
        <fullName evidence="8">Mucin-6</fullName>
    </submittedName>
</protein>
<dbReference type="GeneID" id="111731890"/>
<evidence type="ECO:0000256" key="2">
    <source>
        <dbReference type="ARBA" id="ARBA00022525"/>
    </source>
</evidence>
<keyword evidence="7" id="KW-1185">Reference proteome</keyword>
<feature type="compositionally biased region" description="Gly residues" evidence="5">
    <location>
        <begin position="98"/>
        <end position="113"/>
    </location>
</feature>
<name>A0A6P6BX98_PTEVA</name>
<dbReference type="InterPro" id="IPR036084">
    <property type="entry name" value="Ser_inhib-like_sf"/>
</dbReference>
<dbReference type="KEGG" id="pvp:111731890"/>
<evidence type="ECO:0000259" key="6">
    <source>
        <dbReference type="Pfam" id="PF01826"/>
    </source>
</evidence>
<dbReference type="GO" id="GO:0031012">
    <property type="term" value="C:extracellular matrix"/>
    <property type="evidence" value="ECO:0007669"/>
    <property type="project" value="TreeGrafter"/>
</dbReference>
<reference evidence="8" key="1">
    <citation type="submission" date="2025-08" db="UniProtKB">
        <authorList>
            <consortium name="RefSeq"/>
        </authorList>
    </citation>
    <scope>IDENTIFICATION</scope>
    <source>
        <tissue evidence="8">Kidney</tissue>
    </source>
</reference>
<feature type="compositionally biased region" description="Gly residues" evidence="5">
    <location>
        <begin position="182"/>
        <end position="197"/>
    </location>
</feature>